<feature type="compositionally biased region" description="Low complexity" evidence="5">
    <location>
        <begin position="960"/>
        <end position="969"/>
    </location>
</feature>
<evidence type="ECO:0000256" key="5">
    <source>
        <dbReference type="SAM" id="MobiDB-lite"/>
    </source>
</evidence>
<dbReference type="EMBL" id="CP136920">
    <property type="protein sequence ID" value="WOO42351.1"/>
    <property type="molecule type" value="Genomic_DNA"/>
</dbReference>
<dbReference type="Gene3D" id="1.25.40.10">
    <property type="entry name" value="Tetratricopeptide repeat domain"/>
    <property type="match status" value="7"/>
</dbReference>
<feature type="repeat" description="TPR" evidence="4">
    <location>
        <begin position="115"/>
        <end position="148"/>
    </location>
</feature>
<evidence type="ECO:0000256" key="4">
    <source>
        <dbReference type="PROSITE-ProRule" id="PRU00339"/>
    </source>
</evidence>
<dbReference type="InterPro" id="IPR039565">
    <property type="entry name" value="BamD-like"/>
</dbReference>
<dbReference type="InterPro" id="IPR019734">
    <property type="entry name" value="TPR_rpt"/>
</dbReference>
<dbReference type="RefSeq" id="WP_317834870.1">
    <property type="nucleotide sequence ID" value="NZ_CP136920.1"/>
</dbReference>
<keyword evidence="3 4" id="KW-0802">TPR repeat</keyword>
<reference evidence="7 8" key="1">
    <citation type="submission" date="2023-10" db="EMBL/GenBank/DDBJ databases">
        <title>Rubellicoccus peritrichatus gen. nov., sp. nov., isolated from an algae of coral reef tank.</title>
        <authorList>
            <person name="Luo J."/>
        </authorList>
    </citation>
    <scope>NUCLEOTIDE SEQUENCE [LARGE SCALE GENOMIC DNA]</scope>
    <source>
        <strain evidence="7 8">CR14</strain>
    </source>
</reference>
<dbReference type="AlphaFoldDB" id="A0AAQ3LAX6"/>
<dbReference type="PANTHER" id="PTHR45586">
    <property type="entry name" value="TPR REPEAT-CONTAINING PROTEIN PA4667"/>
    <property type="match status" value="1"/>
</dbReference>
<dbReference type="Pfam" id="PF13432">
    <property type="entry name" value="TPR_16"/>
    <property type="match status" value="4"/>
</dbReference>
<accession>A0AAQ3LAX6</accession>
<gene>
    <name evidence="7" type="ORF">RZN69_04560</name>
</gene>
<dbReference type="KEGG" id="puo:RZN69_04560"/>
<evidence type="ECO:0000313" key="8">
    <source>
        <dbReference type="Proteomes" id="UP001304300"/>
    </source>
</evidence>
<dbReference type="PROSITE" id="PS50005">
    <property type="entry name" value="TPR"/>
    <property type="match status" value="2"/>
</dbReference>
<keyword evidence="2" id="KW-0677">Repeat</keyword>
<dbReference type="InterPro" id="IPR011990">
    <property type="entry name" value="TPR-like_helical_dom_sf"/>
</dbReference>
<evidence type="ECO:0000313" key="7">
    <source>
        <dbReference type="EMBL" id="WOO42351.1"/>
    </source>
</evidence>
<dbReference type="PANTHER" id="PTHR45586:SF1">
    <property type="entry name" value="LIPOPOLYSACCHARIDE ASSEMBLY PROTEIN B"/>
    <property type="match status" value="1"/>
</dbReference>
<dbReference type="Pfam" id="PF13525">
    <property type="entry name" value="YfiO"/>
    <property type="match status" value="1"/>
</dbReference>
<protein>
    <submittedName>
        <fullName evidence="7">Tetratricopeptide repeat protein</fullName>
    </submittedName>
</protein>
<dbReference type="SMART" id="SM00028">
    <property type="entry name" value="TPR"/>
    <property type="match status" value="12"/>
</dbReference>
<feature type="region of interest" description="Disordered" evidence="5">
    <location>
        <begin position="950"/>
        <end position="969"/>
    </location>
</feature>
<keyword evidence="8" id="KW-1185">Reference proteome</keyword>
<dbReference type="Proteomes" id="UP001304300">
    <property type="component" value="Chromosome"/>
</dbReference>
<evidence type="ECO:0000259" key="6">
    <source>
        <dbReference type="Pfam" id="PF13525"/>
    </source>
</evidence>
<dbReference type="Pfam" id="PF13174">
    <property type="entry name" value="TPR_6"/>
    <property type="match status" value="2"/>
</dbReference>
<evidence type="ECO:0000256" key="3">
    <source>
        <dbReference type="ARBA" id="ARBA00022803"/>
    </source>
</evidence>
<feature type="domain" description="Outer membrane lipoprotein BamD-like" evidence="6">
    <location>
        <begin position="480"/>
        <end position="559"/>
    </location>
</feature>
<organism evidence="7 8">
    <name type="scientific">Rubellicoccus peritrichatus</name>
    <dbReference type="NCBI Taxonomy" id="3080537"/>
    <lineage>
        <taxon>Bacteria</taxon>
        <taxon>Pseudomonadati</taxon>
        <taxon>Verrucomicrobiota</taxon>
        <taxon>Opitutia</taxon>
        <taxon>Puniceicoccales</taxon>
        <taxon>Cerasicoccaceae</taxon>
        <taxon>Rubellicoccus</taxon>
    </lineage>
</organism>
<keyword evidence="1" id="KW-0732">Signal</keyword>
<sequence length="969" mass="110746">MDLSRPDLRMPKWVVFTTGLLLFWIQGFAQKTPVTMEALLQQGVTAFSAGNYAQAAEAFARLESEFGKEHQYKPLPRTLLPIWGYAAAQSDDGPKAIELFERFLKEYPDEIQRQAFVLYSLAQAYHSSGQINEAIEVYQRFIEKSPDSPEAILSAMRQSDLYFELDENEKGIERLVGFSESEKVPPSLQAQARLRAIQKAQEIGDEAQAAELLLSRNWSINAMPELAVLSFSALRAGDFLMKEKRIEDAILVYRLVPPLKQLITVQQEKLRTLQNANAERQSLASVGLQNDAIWNDYYRNLIAQVAGGLEVLKSEDDYTPAMQLRLGQGFLLVGRNREAYLLYEALAEDETLEEDLRSQAHYRWILSANALEDWDDALVIARSFLDRYPGNPLAPEALYLIANAYHEQMRYEDAVSVLNDLLDHYPGHRLASRWLFSRGFNKTLSDDFKGARIDFEAYIADNPKGFQLADSRLWNGLTWFLEKNYDTALEEFDTAMQSIPSGHHVYPEIEYRRASTLYSKRDYDEALPAIDAFIEKYPKHKRTPEARVLRGDILMGQGRLLEASNAFHRVSPEAEGLYTYAVFQRGKIMRALEEYDLMIEHFQEYVDSEDVPQKVRVAEALYWIGWAYSQQDRRQDAFPAFVDALERYGDDPLAGETEQILQALQKLHRQYQQGETLLEAQTTKGNELLAAEDFQDYLIGERKRALDAKELTWFSRLSSYLAKVETKRKNHDRANAYLWETIEKVPTDKLDADGLARLGLLLQGEGYETSREYFDRLIDAFPGRPQTGAAYYGLANLAVRDEDLITAARWLQQFREETPLHPLSPEATLLQAQVLTDSGRSEDAVDVLEDLLRLKSARGRPHARALAGIANAYESAHDPQKAIAYYQRIYTVYRAYPDLLAPAYIRSAQLFEELGEPQSAYNTYREMIADERLKDFEEYTIALEQAERLAKTLPPEIPEEPASQSEEAA</sequence>
<name>A0AAQ3LAX6_9BACT</name>
<evidence type="ECO:0000256" key="2">
    <source>
        <dbReference type="ARBA" id="ARBA00022737"/>
    </source>
</evidence>
<proteinExistence type="predicted"/>
<feature type="repeat" description="TPR" evidence="4">
    <location>
        <begin position="395"/>
        <end position="428"/>
    </location>
</feature>
<evidence type="ECO:0000256" key="1">
    <source>
        <dbReference type="ARBA" id="ARBA00022729"/>
    </source>
</evidence>
<dbReference type="SUPFAM" id="SSF48452">
    <property type="entry name" value="TPR-like"/>
    <property type="match status" value="5"/>
</dbReference>
<dbReference type="InterPro" id="IPR051012">
    <property type="entry name" value="CellSynth/LPSAsmb/PSIAsmb"/>
</dbReference>